<dbReference type="InterPro" id="IPR000182">
    <property type="entry name" value="GNAT_dom"/>
</dbReference>
<evidence type="ECO:0000313" key="4">
    <source>
        <dbReference type="EMBL" id="OAP43444.1"/>
    </source>
</evidence>
<dbReference type="CDD" id="cd04301">
    <property type="entry name" value="NAT_SF"/>
    <property type="match status" value="1"/>
</dbReference>
<evidence type="ECO:0000313" key="5">
    <source>
        <dbReference type="Proteomes" id="UP000078507"/>
    </source>
</evidence>
<keyword evidence="1" id="KW-0808">Transferase</keyword>
<dbReference type="Proteomes" id="UP000078507">
    <property type="component" value="Unassembled WGS sequence"/>
</dbReference>
<sequence>MEFPQGFTLALLSGPAAPAHAAARRFCLDTIKEYYGFDYNPDWHFDIDSLLRPEAEAHYAAANRGAFWTLSDTAGDIVATVGVRGLWYKPAIVEAFRYRYPDPGKVGSLWRLYVRKDLRGQGLGRKLSRLAEEEAVKLGYSSMYLHASSDAAATIGFWSSVGYEDLGEYEFSTHFDKKLEPADPKGSLFCRSETPKRVGRNSRSYSRKR</sequence>
<dbReference type="SUPFAM" id="SSF55729">
    <property type="entry name" value="Acyl-CoA N-acyltransferases (Nat)"/>
    <property type="match status" value="1"/>
</dbReference>
<dbReference type="PROSITE" id="PS51186">
    <property type="entry name" value="GNAT"/>
    <property type="match status" value="1"/>
</dbReference>
<dbReference type="InterPro" id="IPR016181">
    <property type="entry name" value="Acyl_CoA_acyltransferase"/>
</dbReference>
<evidence type="ECO:0000259" key="3">
    <source>
        <dbReference type="PROSITE" id="PS51186"/>
    </source>
</evidence>
<dbReference type="PANTHER" id="PTHR13947">
    <property type="entry name" value="GNAT FAMILY N-ACETYLTRANSFERASE"/>
    <property type="match status" value="1"/>
</dbReference>
<proteinExistence type="predicted"/>
<evidence type="ECO:0000256" key="2">
    <source>
        <dbReference type="SAM" id="MobiDB-lite"/>
    </source>
</evidence>
<organism evidence="4 5">
    <name type="scientific">Sinorhizobium saheli</name>
    <dbReference type="NCBI Taxonomy" id="36856"/>
    <lineage>
        <taxon>Bacteria</taxon>
        <taxon>Pseudomonadati</taxon>
        <taxon>Pseudomonadota</taxon>
        <taxon>Alphaproteobacteria</taxon>
        <taxon>Hyphomicrobiales</taxon>
        <taxon>Rhizobiaceae</taxon>
        <taxon>Sinorhizobium/Ensifer group</taxon>
        <taxon>Sinorhizobium</taxon>
    </lineage>
</organism>
<dbReference type="EMBL" id="LNQB01000078">
    <property type="protein sequence ID" value="OAP43444.1"/>
    <property type="molecule type" value="Genomic_DNA"/>
</dbReference>
<dbReference type="PANTHER" id="PTHR13947:SF37">
    <property type="entry name" value="LD18367P"/>
    <property type="match status" value="1"/>
</dbReference>
<keyword evidence="5" id="KW-1185">Reference proteome</keyword>
<dbReference type="STRING" id="36856.ATB98_12160"/>
<comment type="caution">
    <text evidence="4">The sequence shown here is derived from an EMBL/GenBank/DDBJ whole genome shotgun (WGS) entry which is preliminary data.</text>
</comment>
<dbReference type="AlphaFoldDB" id="A0A178Y7W8"/>
<feature type="compositionally biased region" description="Basic residues" evidence="2">
    <location>
        <begin position="197"/>
        <end position="209"/>
    </location>
</feature>
<accession>A0A178Y7W8</accession>
<name>A0A178Y7W8_SINSA</name>
<reference evidence="4 5" key="1">
    <citation type="submission" date="2015-11" db="EMBL/GenBank/DDBJ databases">
        <title>Ensifer anhuiense sp. nov., an effective nitrogen fixation bacterium with Glycine soja.</title>
        <authorList>
            <person name="Yan H."/>
            <person name="Chen W."/>
        </authorList>
    </citation>
    <scope>NUCLEOTIDE SEQUENCE [LARGE SCALE GENOMIC DNA]</scope>
    <source>
        <strain evidence="4 5">LMG 7837</strain>
    </source>
</reference>
<dbReference type="GO" id="GO:0008080">
    <property type="term" value="F:N-acetyltransferase activity"/>
    <property type="evidence" value="ECO:0007669"/>
    <property type="project" value="InterPro"/>
</dbReference>
<dbReference type="Gene3D" id="3.40.630.30">
    <property type="match status" value="1"/>
</dbReference>
<protein>
    <recommendedName>
        <fullName evidence="3">N-acetyltransferase domain-containing protein</fullName>
    </recommendedName>
</protein>
<dbReference type="InterPro" id="IPR050769">
    <property type="entry name" value="NAT_camello-type"/>
</dbReference>
<evidence type="ECO:0000256" key="1">
    <source>
        <dbReference type="ARBA" id="ARBA00022679"/>
    </source>
</evidence>
<gene>
    <name evidence="4" type="ORF">ATB98_12160</name>
</gene>
<dbReference type="RefSeq" id="WP_066876086.1">
    <property type="nucleotide sequence ID" value="NZ_LNQB01000078.1"/>
</dbReference>
<dbReference type="Pfam" id="PF00583">
    <property type="entry name" value="Acetyltransf_1"/>
    <property type="match status" value="1"/>
</dbReference>
<feature type="region of interest" description="Disordered" evidence="2">
    <location>
        <begin position="180"/>
        <end position="209"/>
    </location>
</feature>
<feature type="domain" description="N-acetyltransferase" evidence="3">
    <location>
        <begin position="29"/>
        <end position="182"/>
    </location>
</feature>